<dbReference type="InterPro" id="IPR004561">
    <property type="entry name" value="IsoChor_synthase"/>
</dbReference>
<protein>
    <recommendedName>
        <fullName evidence="3">isochorismate synthase</fullName>
        <ecNumber evidence="3">5.4.4.2</ecNumber>
    </recommendedName>
    <alternativeName>
        <fullName evidence="5">Isochorismate mutase</fullName>
    </alternativeName>
</protein>
<evidence type="ECO:0000256" key="1">
    <source>
        <dbReference type="ARBA" id="ARBA00000799"/>
    </source>
</evidence>
<dbReference type="Proteomes" id="UP000321922">
    <property type="component" value="Unassembled WGS sequence"/>
</dbReference>
<evidence type="ECO:0000256" key="5">
    <source>
        <dbReference type="ARBA" id="ARBA00041564"/>
    </source>
</evidence>
<dbReference type="NCBIfam" id="TIGR00543">
    <property type="entry name" value="isochor_syn"/>
    <property type="match status" value="1"/>
</dbReference>
<dbReference type="GO" id="GO:0008909">
    <property type="term" value="F:isochorismate synthase activity"/>
    <property type="evidence" value="ECO:0007669"/>
    <property type="project" value="UniProtKB-EC"/>
</dbReference>
<keyword evidence="9" id="KW-1185">Reference proteome</keyword>
<evidence type="ECO:0000256" key="6">
    <source>
        <dbReference type="SAM" id="MobiDB-lite"/>
    </source>
</evidence>
<dbReference type="EC" id="5.4.4.2" evidence="3"/>
<evidence type="ECO:0000313" key="8">
    <source>
        <dbReference type="EMBL" id="GEM74786.1"/>
    </source>
</evidence>
<comment type="caution">
    <text evidence="8">The sequence shown here is derived from an EMBL/GenBank/DDBJ whole genome shotgun (WGS) entry which is preliminary data.</text>
</comment>
<feature type="region of interest" description="Disordered" evidence="6">
    <location>
        <begin position="99"/>
        <end position="128"/>
    </location>
</feature>
<dbReference type="AlphaFoldDB" id="A0A511QC50"/>
<accession>A0A511QC50</accession>
<feature type="compositionally biased region" description="Basic and acidic residues" evidence="6">
    <location>
        <begin position="105"/>
        <end position="118"/>
    </location>
</feature>
<dbReference type="InterPro" id="IPR005801">
    <property type="entry name" value="ADC_synthase"/>
</dbReference>
<evidence type="ECO:0000256" key="4">
    <source>
        <dbReference type="ARBA" id="ARBA00023235"/>
    </source>
</evidence>
<feature type="domain" description="Chorismate-utilising enzyme C-terminal" evidence="7">
    <location>
        <begin position="136"/>
        <end position="396"/>
    </location>
</feature>
<dbReference type="PANTHER" id="PTHR42839">
    <property type="entry name" value="ISOCHORISMATE SYNTHASE ENTC"/>
    <property type="match status" value="1"/>
</dbReference>
<dbReference type="SUPFAM" id="SSF56322">
    <property type="entry name" value="ADC synthase"/>
    <property type="match status" value="1"/>
</dbReference>
<comment type="similarity">
    <text evidence="2">Belongs to the isochorismate synthase family.</text>
</comment>
<name>A0A511QC50_9VIBR</name>
<proteinExistence type="inferred from homology"/>
<evidence type="ECO:0000259" key="7">
    <source>
        <dbReference type="Pfam" id="PF00425"/>
    </source>
</evidence>
<dbReference type="GO" id="GO:0009697">
    <property type="term" value="P:salicylic acid biosynthetic process"/>
    <property type="evidence" value="ECO:0007669"/>
    <property type="project" value="TreeGrafter"/>
</dbReference>
<evidence type="ECO:0000256" key="3">
    <source>
        <dbReference type="ARBA" id="ARBA00012824"/>
    </source>
</evidence>
<comment type="catalytic activity">
    <reaction evidence="1">
        <text>chorismate = isochorismate</text>
        <dbReference type="Rhea" id="RHEA:18985"/>
        <dbReference type="ChEBI" id="CHEBI:29748"/>
        <dbReference type="ChEBI" id="CHEBI:29780"/>
        <dbReference type="EC" id="5.4.4.2"/>
    </reaction>
</comment>
<gene>
    <name evidence="8" type="primary">vibC</name>
    <name evidence="8" type="ORF">VSA01S_08980</name>
</gene>
<reference evidence="8 9" key="1">
    <citation type="submission" date="2019-07" db="EMBL/GenBank/DDBJ databases">
        <title>Whole genome shotgun sequence of Vibrio sagamiensis NBRC 104589.</title>
        <authorList>
            <person name="Hosoyama A."/>
            <person name="Uohara A."/>
            <person name="Ohji S."/>
            <person name="Ichikawa N."/>
        </authorList>
    </citation>
    <scope>NUCLEOTIDE SEQUENCE [LARGE SCALE GENOMIC DNA]</scope>
    <source>
        <strain evidence="8 9">NBRC 104589</strain>
    </source>
</reference>
<dbReference type="Pfam" id="PF00425">
    <property type="entry name" value="Chorismate_bind"/>
    <property type="match status" value="1"/>
</dbReference>
<dbReference type="InterPro" id="IPR015890">
    <property type="entry name" value="Chorismate_C"/>
</dbReference>
<dbReference type="PANTHER" id="PTHR42839:SF2">
    <property type="entry name" value="ISOCHORISMATE SYNTHASE ENTC"/>
    <property type="match status" value="1"/>
</dbReference>
<keyword evidence="4" id="KW-0413">Isomerase</keyword>
<sequence>MLRNLIGSRDMFTECLGDHTSGTLFFFSSPTVALLAQGISAEFSQPVKFSQLDEKIKQLLSSAKTADNDNPIAVGVIPFSEQQPVHFIVPERLVTSAPIRPNTITDKDKAQQKDKRANTDGSGSCVLTSQHSIPSNEDYLRSVEAAERFCRDKNDALEKVVLSRTVLVETQQDIDRAHLLKELLKQNPSGYTFSTSLGQLSPEKHLMGSSPELLVSLKGSHVCSNPLAGSRRRCDNESINQQQAELMMESSKDLHEHAVVVDMVEKALQPWCDQLYVPMVPSVVETCAMLHLSTRIEGVASSSEVSALQLACALHPTPAVCGYPTNKAYEFIREAEPFERGYFTGLVGWVDARGNGEWVVVIRCAEVDKQSLKAYAGAGIVTSSDPQSELEETANKMRTIFNAVGIDLETACEVVT</sequence>
<dbReference type="EMBL" id="BJXJ01000006">
    <property type="protein sequence ID" value="GEM74786.1"/>
    <property type="molecule type" value="Genomic_DNA"/>
</dbReference>
<feature type="compositionally biased region" description="Polar residues" evidence="6">
    <location>
        <begin position="119"/>
        <end position="128"/>
    </location>
</feature>
<evidence type="ECO:0000313" key="9">
    <source>
        <dbReference type="Proteomes" id="UP000321922"/>
    </source>
</evidence>
<dbReference type="Gene3D" id="3.60.120.10">
    <property type="entry name" value="Anthranilate synthase"/>
    <property type="match status" value="1"/>
</dbReference>
<organism evidence="8 9">
    <name type="scientific">Vibrio sagamiensis NBRC 104589</name>
    <dbReference type="NCBI Taxonomy" id="1219064"/>
    <lineage>
        <taxon>Bacteria</taxon>
        <taxon>Pseudomonadati</taxon>
        <taxon>Pseudomonadota</taxon>
        <taxon>Gammaproteobacteria</taxon>
        <taxon>Vibrionales</taxon>
        <taxon>Vibrionaceae</taxon>
        <taxon>Vibrio</taxon>
    </lineage>
</organism>
<evidence type="ECO:0000256" key="2">
    <source>
        <dbReference type="ARBA" id="ARBA00005297"/>
    </source>
</evidence>